<proteinExistence type="predicted"/>
<dbReference type="Proteomes" id="UP001220256">
    <property type="component" value="Unassembled WGS sequence"/>
</dbReference>
<evidence type="ECO:0000313" key="2">
    <source>
        <dbReference type="Proteomes" id="UP001220256"/>
    </source>
</evidence>
<reference evidence="1 2" key="1">
    <citation type="journal article" date="2023" name="IMA Fungus">
        <title>Comparative genomic study of the Penicillium genus elucidates a diverse pangenome and 15 lateral gene transfer events.</title>
        <authorList>
            <person name="Petersen C."/>
            <person name="Sorensen T."/>
            <person name="Nielsen M.R."/>
            <person name="Sondergaard T.E."/>
            <person name="Sorensen J.L."/>
            <person name="Fitzpatrick D.A."/>
            <person name="Frisvad J.C."/>
            <person name="Nielsen K.L."/>
        </authorList>
    </citation>
    <scope>NUCLEOTIDE SEQUENCE [LARGE SCALE GENOMIC DNA]</scope>
    <source>
        <strain evidence="1 2">IBT 3361</strain>
    </source>
</reference>
<keyword evidence="2" id="KW-1185">Reference proteome</keyword>
<organism evidence="1 2">
    <name type="scientific">Penicillium chrysogenum</name>
    <name type="common">Penicillium notatum</name>
    <dbReference type="NCBI Taxonomy" id="5076"/>
    <lineage>
        <taxon>Eukaryota</taxon>
        <taxon>Fungi</taxon>
        <taxon>Dikarya</taxon>
        <taxon>Ascomycota</taxon>
        <taxon>Pezizomycotina</taxon>
        <taxon>Eurotiomycetes</taxon>
        <taxon>Eurotiomycetidae</taxon>
        <taxon>Eurotiales</taxon>
        <taxon>Aspergillaceae</taxon>
        <taxon>Penicillium</taxon>
        <taxon>Penicillium chrysogenum species complex</taxon>
    </lineage>
</organism>
<sequence length="286" mass="32563">MIQLSLNDLLGKIKASPKNDTAELEWKEDRVRALRARQSVVLLSTLTQALNAATLSIIFNPTSQSSCLSRTYERDRIQRILYFAGLRDSKRLRSASFCTKHRGVATNRLSTVYPTALLQIHNRLSTIGFLIILKIQSKVPWKQLILSSLKATQEKLSKYYAMTDSIEGDLYAIEKDYKRIYRDSLKSLFTSYEEKRPEGRLRSDVVLSMTTMTDADLLFENSTSLRDTLKVRPYEAPLGSSRKTMNTSFLYLQALPGMLCQSQQLEQEWSVSLTPLGTFVIIDEGL</sequence>
<dbReference type="EMBL" id="JAPVEB010000004">
    <property type="protein sequence ID" value="KAJ5264783.1"/>
    <property type="molecule type" value="Genomic_DNA"/>
</dbReference>
<name>A0ABQ8WDT4_PENCH</name>
<comment type="caution">
    <text evidence="1">The sequence shown here is derived from an EMBL/GenBank/DDBJ whole genome shotgun (WGS) entry which is preliminary data.</text>
</comment>
<protein>
    <submittedName>
        <fullName evidence="1">Uncharacterized protein</fullName>
    </submittedName>
</protein>
<accession>A0ABQ8WDT4</accession>
<gene>
    <name evidence="1" type="ORF">N7505_007576</name>
</gene>
<evidence type="ECO:0000313" key="1">
    <source>
        <dbReference type="EMBL" id="KAJ5264783.1"/>
    </source>
</evidence>